<evidence type="ECO:0000313" key="1">
    <source>
        <dbReference type="EMBL" id="EAB8476565.1"/>
    </source>
</evidence>
<gene>
    <name evidence="1" type="ORF">AU894_10060</name>
    <name evidence="2" type="ORF">D6K54_14940</name>
</gene>
<name>A0A3Z6QLY5_SALEB</name>
<sequence length="83" mass="9719">MWPWNFHRNKRQYGSQLTFIIRVMVSNKRSIIAIQPNLYEEIIQSVSIKKIGVVKPLKKIGVTRHLQVLFCSTSRYLFVPADS</sequence>
<dbReference type="AlphaFoldDB" id="A0A3Z6QLY5"/>
<accession>A0A3Z6QLY5</accession>
<dbReference type="EMBL" id="AAAGSE010000020">
    <property type="protein sequence ID" value="EAC0788018.1"/>
    <property type="molecule type" value="Genomic_DNA"/>
</dbReference>
<dbReference type="Proteomes" id="UP000839631">
    <property type="component" value="Unassembled WGS sequence"/>
</dbReference>
<dbReference type="Proteomes" id="UP000839644">
    <property type="component" value="Unassembled WGS sequence"/>
</dbReference>
<proteinExistence type="predicted"/>
<organism evidence="2">
    <name type="scientific">Salmonella enterica subsp. enterica serovar Java</name>
    <dbReference type="NCBI Taxonomy" id="224729"/>
    <lineage>
        <taxon>Bacteria</taxon>
        <taxon>Pseudomonadati</taxon>
        <taxon>Pseudomonadota</taxon>
        <taxon>Gammaproteobacteria</taxon>
        <taxon>Enterobacterales</taxon>
        <taxon>Enterobacteriaceae</taxon>
        <taxon>Salmonella</taxon>
    </lineage>
</organism>
<protein>
    <submittedName>
        <fullName evidence="2">Uncharacterized protein</fullName>
    </submittedName>
</protein>
<dbReference type="EMBL" id="AAAFYZ010000020">
    <property type="protein sequence ID" value="EAB8476565.1"/>
    <property type="molecule type" value="Genomic_DNA"/>
</dbReference>
<reference evidence="2" key="1">
    <citation type="submission" date="2018-09" db="EMBL/GenBank/DDBJ databases">
        <authorList>
            <person name="Ashton P.M."/>
            <person name="Dallman T."/>
            <person name="Nair S."/>
            <person name="De Pinna E."/>
            <person name="Peters T."/>
            <person name="Grant K."/>
        </authorList>
    </citation>
    <scope>NUCLEOTIDE SEQUENCE [LARGE SCALE GENOMIC DNA]</scope>
    <source>
        <strain evidence="2">412099</strain>
        <strain evidence="1">43913</strain>
    </source>
</reference>
<evidence type="ECO:0000313" key="2">
    <source>
        <dbReference type="EMBL" id="EAC0788018.1"/>
    </source>
</evidence>
<comment type="caution">
    <text evidence="2">The sequence shown here is derived from an EMBL/GenBank/DDBJ whole genome shotgun (WGS) entry which is preliminary data.</text>
</comment>